<name>A0A285TIE0_9HYPH</name>
<evidence type="ECO:0000259" key="5">
    <source>
        <dbReference type="Pfam" id="PF00389"/>
    </source>
</evidence>
<dbReference type="GO" id="GO:0005829">
    <property type="term" value="C:cytosol"/>
    <property type="evidence" value="ECO:0007669"/>
    <property type="project" value="TreeGrafter"/>
</dbReference>
<proteinExistence type="inferred from homology"/>
<dbReference type="PANTHER" id="PTHR10996:SF178">
    <property type="entry name" value="2-HYDROXYACID DEHYDROGENASE YGL185C-RELATED"/>
    <property type="match status" value="1"/>
</dbReference>
<dbReference type="InterPro" id="IPR036291">
    <property type="entry name" value="NAD(P)-bd_dom_sf"/>
</dbReference>
<keyword evidence="3" id="KW-0520">NAD</keyword>
<dbReference type="GO" id="GO:0051287">
    <property type="term" value="F:NAD binding"/>
    <property type="evidence" value="ECO:0007669"/>
    <property type="project" value="InterPro"/>
</dbReference>
<dbReference type="GO" id="GO:0030267">
    <property type="term" value="F:glyoxylate reductase (NADPH) activity"/>
    <property type="evidence" value="ECO:0007669"/>
    <property type="project" value="TreeGrafter"/>
</dbReference>
<evidence type="ECO:0000256" key="1">
    <source>
        <dbReference type="ARBA" id="ARBA00022857"/>
    </source>
</evidence>
<dbReference type="EMBL" id="OBML01000011">
    <property type="protein sequence ID" value="SOC21857.1"/>
    <property type="molecule type" value="Genomic_DNA"/>
</dbReference>
<sequence>MALAEILMLGRMLPLVETSLDKQFTVHRATAADVAALPADLCARVQAVAGGPHIPVNAALIDRLPSLEIVANFGVGYDSVDARYCATKGICVTNTPDVLSEEVADTAMGLLLMAARELPAAERYLRAGQWVAKGPFPLTRATLRGRKLGILGLGRIGKAIARRAEAFGLEIHYHGRSRQPDVAYRYHETLLGMAEACDTLMVVAPGGASTKGIVNAEVLQALGPEGIVVNVGRGTVIDEPALVKALQDGTILSAGLDVFEDEPRVPQALIDLEHVVLLPHVGSASQHTRNAMGQLVVDNLLSWFQNGKPVTPVAETPFVRKV</sequence>
<reference evidence="7 8" key="1">
    <citation type="submission" date="2017-08" db="EMBL/GenBank/DDBJ databases">
        <authorList>
            <person name="de Groot N.N."/>
        </authorList>
    </citation>
    <scope>NUCLEOTIDE SEQUENCE [LARGE SCALE GENOMIC DNA]</scope>
    <source>
        <strain evidence="7 8">USBA 352</strain>
    </source>
</reference>
<dbReference type="PANTHER" id="PTHR10996">
    <property type="entry name" value="2-HYDROXYACID DEHYDROGENASE-RELATED"/>
    <property type="match status" value="1"/>
</dbReference>
<dbReference type="InterPro" id="IPR006140">
    <property type="entry name" value="D-isomer_DH_NAD-bd"/>
</dbReference>
<organism evidence="7 8">
    <name type="scientific">Stappia indica</name>
    <dbReference type="NCBI Taxonomy" id="538381"/>
    <lineage>
        <taxon>Bacteria</taxon>
        <taxon>Pseudomonadati</taxon>
        <taxon>Pseudomonadota</taxon>
        <taxon>Alphaproteobacteria</taxon>
        <taxon>Hyphomicrobiales</taxon>
        <taxon>Stappiaceae</taxon>
        <taxon>Stappia</taxon>
    </lineage>
</organism>
<evidence type="ECO:0000256" key="2">
    <source>
        <dbReference type="ARBA" id="ARBA00023002"/>
    </source>
</evidence>
<gene>
    <name evidence="7" type="ORF">SAMN05421512_111175</name>
</gene>
<dbReference type="RefSeq" id="WP_097176033.1">
    <property type="nucleotide sequence ID" value="NZ_OBML01000011.1"/>
</dbReference>
<evidence type="ECO:0000256" key="3">
    <source>
        <dbReference type="ARBA" id="ARBA00023027"/>
    </source>
</evidence>
<dbReference type="CDD" id="cd12156">
    <property type="entry name" value="HPPR"/>
    <property type="match status" value="1"/>
</dbReference>
<dbReference type="Pfam" id="PF02826">
    <property type="entry name" value="2-Hacid_dh_C"/>
    <property type="match status" value="1"/>
</dbReference>
<dbReference type="InterPro" id="IPR006139">
    <property type="entry name" value="D-isomer_2_OHA_DH_cat_dom"/>
</dbReference>
<dbReference type="SUPFAM" id="SSF51735">
    <property type="entry name" value="NAD(P)-binding Rossmann-fold domains"/>
    <property type="match status" value="1"/>
</dbReference>
<comment type="similarity">
    <text evidence="4">Belongs to the D-isomer specific 2-hydroxyacid dehydrogenase family.</text>
</comment>
<keyword evidence="1" id="KW-0521">NADP</keyword>
<keyword evidence="8" id="KW-1185">Reference proteome</keyword>
<dbReference type="GO" id="GO:0016618">
    <property type="term" value="F:hydroxypyruvate reductase [NAD(P)H] activity"/>
    <property type="evidence" value="ECO:0007669"/>
    <property type="project" value="TreeGrafter"/>
</dbReference>
<dbReference type="FunFam" id="3.40.50.720:FF:000213">
    <property type="entry name" value="Putative 2-hydroxyacid dehydrogenase"/>
    <property type="match status" value="1"/>
</dbReference>
<dbReference type="Pfam" id="PF00389">
    <property type="entry name" value="2-Hacid_dh"/>
    <property type="match status" value="1"/>
</dbReference>
<evidence type="ECO:0000256" key="4">
    <source>
        <dbReference type="RuleBase" id="RU003719"/>
    </source>
</evidence>
<accession>A0A285TIE0</accession>
<dbReference type="SUPFAM" id="SSF52283">
    <property type="entry name" value="Formate/glycerate dehydrogenase catalytic domain-like"/>
    <property type="match status" value="1"/>
</dbReference>
<dbReference type="Gene3D" id="3.40.50.720">
    <property type="entry name" value="NAD(P)-binding Rossmann-like Domain"/>
    <property type="match status" value="2"/>
</dbReference>
<evidence type="ECO:0000313" key="8">
    <source>
        <dbReference type="Proteomes" id="UP000219331"/>
    </source>
</evidence>
<dbReference type="AlphaFoldDB" id="A0A285TIE0"/>
<feature type="domain" description="D-isomer specific 2-hydroxyacid dehydrogenase catalytic" evidence="5">
    <location>
        <begin position="20"/>
        <end position="313"/>
    </location>
</feature>
<feature type="domain" description="D-isomer specific 2-hydroxyacid dehydrogenase NAD-binding" evidence="6">
    <location>
        <begin position="108"/>
        <end position="282"/>
    </location>
</feature>
<dbReference type="InterPro" id="IPR050223">
    <property type="entry name" value="D-isomer_2-hydroxyacid_DH"/>
</dbReference>
<dbReference type="OrthoDB" id="9793626at2"/>
<evidence type="ECO:0000313" key="7">
    <source>
        <dbReference type="EMBL" id="SOC21857.1"/>
    </source>
</evidence>
<dbReference type="STRING" id="538381.GCA_001696535_01674"/>
<evidence type="ECO:0000259" key="6">
    <source>
        <dbReference type="Pfam" id="PF02826"/>
    </source>
</evidence>
<protein>
    <submittedName>
        <fullName evidence="7">Lactate dehydrogenase</fullName>
    </submittedName>
</protein>
<dbReference type="Proteomes" id="UP000219331">
    <property type="component" value="Unassembled WGS sequence"/>
</dbReference>
<keyword evidence="2 4" id="KW-0560">Oxidoreductase</keyword>